<dbReference type="SUPFAM" id="SSF47384">
    <property type="entry name" value="Homodimeric domain of signal transducing histidine kinase"/>
    <property type="match status" value="1"/>
</dbReference>
<dbReference type="AlphaFoldDB" id="A0A977KSA8"/>
<dbReference type="InterPro" id="IPR029016">
    <property type="entry name" value="GAF-like_dom_sf"/>
</dbReference>
<evidence type="ECO:0000256" key="3">
    <source>
        <dbReference type="ARBA" id="ARBA00022777"/>
    </source>
</evidence>
<dbReference type="Pfam" id="PF01590">
    <property type="entry name" value="GAF"/>
    <property type="match status" value="1"/>
</dbReference>
<dbReference type="PANTHER" id="PTHR43102:SF2">
    <property type="entry name" value="GAF DOMAIN-CONTAINING PROTEIN"/>
    <property type="match status" value="1"/>
</dbReference>
<dbReference type="InterPro" id="IPR003018">
    <property type="entry name" value="GAF"/>
</dbReference>
<dbReference type="Pfam" id="PF00512">
    <property type="entry name" value="HisKA"/>
    <property type="match status" value="1"/>
</dbReference>
<gene>
    <name evidence="5" type="ORF">KA717_22570</name>
</gene>
<dbReference type="SUPFAM" id="SSF55874">
    <property type="entry name" value="ATPase domain of HSP90 chaperone/DNA topoisomerase II/histidine kinase"/>
    <property type="match status" value="1"/>
</dbReference>
<sequence length="533" mass="59788">MYLEAIDLGVSVNPTHHHNYLSCCLDGLSSRDREQQRVTLLEQLGLLDTEIIPIFDEAVQTAARFLEVPIALLTILVYDQLWIKSALGLSRLGLRNPLAAERKMNRQDGFCTHVVDSQQSLTIFDTYQNKAFAQSLLTQHYGIRAYLGTPLLTSDGHCIGSLAVMDLVPHDFSCRDLEFLTMTNRWCMSEFERDLLQKNQTTISMIASSFSENNTTQPPLSHQETAIAYPQEILPESNHSPLALITPNPLSYSLESIKLKLLHQLVQELQTPLTAVIGMSSVLRGEVFGKLSPKQKEYLGIIHNSGENIHYLVKEILNLGSIDEQAKMLELIPVNIEMLAQKAINSLSEVAKQKRQDIRLSIEPGKRVWLLDKDKFRQAIYYVISSVMEASEPGGEIRIHISRRSQTINFAIWMYHPWVGDGLPHIHLQPPLLIPGGSKPVAGDDLKESLNITSKEQLLTVPLLESLIQNANDDTQPILKQPQKLLGLLLGCYLIEFHGGKIIVQGSSDAGYRYVMMLPKIAANEDDSSKIWV</sequence>
<dbReference type="Gene3D" id="1.10.287.130">
    <property type="match status" value="1"/>
</dbReference>
<dbReference type="SMART" id="SM00388">
    <property type="entry name" value="HisKA"/>
    <property type="match status" value="1"/>
</dbReference>
<evidence type="ECO:0000256" key="1">
    <source>
        <dbReference type="ARBA" id="ARBA00000085"/>
    </source>
</evidence>
<name>A0A977KSA8_9CYAN</name>
<reference evidence="5" key="1">
    <citation type="submission" date="2021-04" db="EMBL/GenBank/DDBJ databases">
        <title>Genome sequence of Woronichinia naegeliana from Washington state freshwater lake bloom.</title>
        <authorList>
            <person name="Dreher T.W."/>
        </authorList>
    </citation>
    <scope>NUCLEOTIDE SEQUENCE</scope>
    <source>
        <strain evidence="5">WA131</strain>
    </source>
</reference>
<dbReference type="KEGG" id="wna:KA717_22570"/>
<dbReference type="SUPFAM" id="SSF55781">
    <property type="entry name" value="GAF domain-like"/>
    <property type="match status" value="1"/>
</dbReference>
<dbReference type="PROSITE" id="PS50109">
    <property type="entry name" value="HIS_KIN"/>
    <property type="match status" value="1"/>
</dbReference>
<dbReference type="InterPro" id="IPR036097">
    <property type="entry name" value="HisK_dim/P_sf"/>
</dbReference>
<dbReference type="SMART" id="SM00065">
    <property type="entry name" value="GAF"/>
    <property type="match status" value="1"/>
</dbReference>
<dbReference type="EC" id="2.7.13.3" evidence="2"/>
<feature type="domain" description="Histidine kinase" evidence="4">
    <location>
        <begin position="264"/>
        <end position="522"/>
    </location>
</feature>
<dbReference type="Gene3D" id="3.30.450.40">
    <property type="match status" value="1"/>
</dbReference>
<dbReference type="EMBL" id="CP073041">
    <property type="protein sequence ID" value="UXE58788.1"/>
    <property type="molecule type" value="Genomic_DNA"/>
</dbReference>
<comment type="catalytic activity">
    <reaction evidence="1">
        <text>ATP + protein L-histidine = ADP + protein N-phospho-L-histidine.</text>
        <dbReference type="EC" id="2.7.13.3"/>
    </reaction>
</comment>
<proteinExistence type="predicted"/>
<dbReference type="GO" id="GO:0000155">
    <property type="term" value="F:phosphorelay sensor kinase activity"/>
    <property type="evidence" value="ECO:0007669"/>
    <property type="project" value="InterPro"/>
</dbReference>
<dbReference type="InterPro" id="IPR003661">
    <property type="entry name" value="HisK_dim/P_dom"/>
</dbReference>
<evidence type="ECO:0000256" key="2">
    <source>
        <dbReference type="ARBA" id="ARBA00012438"/>
    </source>
</evidence>
<dbReference type="Gene3D" id="3.30.565.10">
    <property type="entry name" value="Histidine kinase-like ATPase, C-terminal domain"/>
    <property type="match status" value="1"/>
</dbReference>
<dbReference type="InterPro" id="IPR005467">
    <property type="entry name" value="His_kinase_dom"/>
</dbReference>
<dbReference type="CDD" id="cd00082">
    <property type="entry name" value="HisKA"/>
    <property type="match status" value="1"/>
</dbReference>
<dbReference type="PANTHER" id="PTHR43102">
    <property type="entry name" value="SLR1143 PROTEIN"/>
    <property type="match status" value="1"/>
</dbReference>
<keyword evidence="3" id="KW-0418">Kinase</keyword>
<protein>
    <recommendedName>
        <fullName evidence="2">histidine kinase</fullName>
        <ecNumber evidence="2">2.7.13.3</ecNumber>
    </recommendedName>
</protein>
<dbReference type="InterPro" id="IPR036890">
    <property type="entry name" value="HATPase_C_sf"/>
</dbReference>
<organism evidence="5">
    <name type="scientific">Woronichinia naegeliana WA131</name>
    <dbReference type="NCBI Taxonomy" id="2824559"/>
    <lineage>
        <taxon>Bacteria</taxon>
        <taxon>Bacillati</taxon>
        <taxon>Cyanobacteriota</taxon>
        <taxon>Cyanophyceae</taxon>
        <taxon>Synechococcales</taxon>
        <taxon>Coelosphaeriaceae</taxon>
        <taxon>Woronichinia</taxon>
    </lineage>
</organism>
<evidence type="ECO:0000259" key="4">
    <source>
        <dbReference type="PROSITE" id="PS50109"/>
    </source>
</evidence>
<evidence type="ECO:0000313" key="5">
    <source>
        <dbReference type="EMBL" id="UXE58788.1"/>
    </source>
</evidence>
<keyword evidence="3" id="KW-0808">Transferase</keyword>
<dbReference type="Proteomes" id="UP001065613">
    <property type="component" value="Chromosome"/>
</dbReference>
<accession>A0A977KSA8</accession>